<evidence type="ECO:0000313" key="4">
    <source>
        <dbReference type="Proteomes" id="UP000007383"/>
    </source>
</evidence>
<reference evidence="4" key="1">
    <citation type="journal article" date="2013" name="Stand. Genomic Sci.">
        <title>Complete genome sequence of the halophilic bacterium Spirochaeta africana type strain (Z-7692(T)) from the alkaline Lake Magadi in the East African Rift.</title>
        <authorList>
            <person name="Liolos K."/>
            <person name="Abt B."/>
            <person name="Scheuner C."/>
            <person name="Teshima H."/>
            <person name="Held B."/>
            <person name="Lapidus A."/>
            <person name="Nolan M."/>
            <person name="Lucas S."/>
            <person name="Deshpande S."/>
            <person name="Cheng J.F."/>
            <person name="Tapia R."/>
            <person name="Goodwin L.A."/>
            <person name="Pitluck S."/>
            <person name="Pagani I."/>
            <person name="Ivanova N."/>
            <person name="Mavromatis K."/>
            <person name="Mikhailova N."/>
            <person name="Huntemann M."/>
            <person name="Pati A."/>
            <person name="Chen A."/>
            <person name="Palaniappan K."/>
            <person name="Land M."/>
            <person name="Rohde M."/>
            <person name="Tindall B.J."/>
            <person name="Detter J.C."/>
            <person name="Goker M."/>
            <person name="Bristow J."/>
            <person name="Eisen J.A."/>
            <person name="Markowitz V."/>
            <person name="Hugenholtz P."/>
            <person name="Woyke T."/>
            <person name="Klenk H.P."/>
            <person name="Kyrpides N.C."/>
        </authorList>
    </citation>
    <scope>NUCLEOTIDE SEQUENCE</scope>
    <source>
        <strain evidence="4">ATCC 700263 / DSM 8902 / Z-7692</strain>
    </source>
</reference>
<feature type="coiled-coil region" evidence="1">
    <location>
        <begin position="354"/>
        <end position="412"/>
    </location>
</feature>
<keyword evidence="4" id="KW-1185">Reference proteome</keyword>
<feature type="chain" id="PRO_5003622828" description="Outer membrane protein" evidence="2">
    <location>
        <begin position="23"/>
        <end position="432"/>
    </location>
</feature>
<gene>
    <name evidence="3" type="ordered locus">Spiaf_2591</name>
</gene>
<dbReference type="PATRIC" id="fig|889378.3.peg.2567"/>
<dbReference type="EMBL" id="CP003282">
    <property type="protein sequence ID" value="AFG38621.1"/>
    <property type="molecule type" value="Genomic_DNA"/>
</dbReference>
<sequence>MKLCKTGIIISCMLLSGISLIAADDWSTIYQERLAESLAYRQAVLARRSAQMRVQQMERSFLPYLDVSVGQSGIALADGELQTISLRPELTWQHLFGADVQLSAPVRVNPEGEQRIDTVEVTVRRRLFPEDTTEVYTRLASLLQAQHAEHQAVLDVKIGLIEEIMNVQFAEQQLASSQQNLAVLERLQEAAADFSDEREIRRQVLRAQRGILQATYSLDQRDPRIRRSANQLYDEAHALAEEWLLDIPADRVLPAQSLATRAREYSLAAAELQSRRLPLAYLPNPVVQAGLTYDIHDQSVSWGVSLQISASILDRGERALEVFERRERPQLERLRLQQEHDRLSRGTQDVRHRLQVLAIDIELKKLEVEDLQEDVVVMRSLVEGGFEPEEEIILAEIELSDSQLELVQLQNQDILQRLALLRYYDSGVITNE</sequence>
<dbReference type="Proteomes" id="UP000007383">
    <property type="component" value="Chromosome"/>
</dbReference>
<evidence type="ECO:0000313" key="3">
    <source>
        <dbReference type="EMBL" id="AFG38621.1"/>
    </source>
</evidence>
<dbReference type="GO" id="GO:0015562">
    <property type="term" value="F:efflux transmembrane transporter activity"/>
    <property type="evidence" value="ECO:0007669"/>
    <property type="project" value="InterPro"/>
</dbReference>
<dbReference type="eggNOG" id="COG1538">
    <property type="taxonomic scope" value="Bacteria"/>
</dbReference>
<dbReference type="HOGENOM" id="CLU_634465_0_0_12"/>
<dbReference type="RefSeq" id="WP_014456603.1">
    <property type="nucleotide sequence ID" value="NC_017098.1"/>
</dbReference>
<dbReference type="Gene3D" id="1.20.1600.10">
    <property type="entry name" value="Outer membrane efflux proteins (OEP)"/>
    <property type="match status" value="1"/>
</dbReference>
<dbReference type="KEGG" id="sfc:Spiaf_2591"/>
<feature type="signal peptide" evidence="2">
    <location>
        <begin position="1"/>
        <end position="22"/>
    </location>
</feature>
<protein>
    <recommendedName>
        <fullName evidence="5">Outer membrane protein</fullName>
    </recommendedName>
</protein>
<dbReference type="STRING" id="889378.Spiaf_2591"/>
<evidence type="ECO:0008006" key="5">
    <source>
        <dbReference type="Google" id="ProtNLM"/>
    </source>
</evidence>
<accession>H9UM78</accession>
<organism evidence="3 4">
    <name type="scientific">Spirochaeta africana (strain ATCC 700263 / DSM 8902 / Z-7692)</name>
    <dbReference type="NCBI Taxonomy" id="889378"/>
    <lineage>
        <taxon>Bacteria</taxon>
        <taxon>Pseudomonadati</taxon>
        <taxon>Spirochaetota</taxon>
        <taxon>Spirochaetia</taxon>
        <taxon>Spirochaetales</taxon>
        <taxon>Spirochaetaceae</taxon>
        <taxon>Spirochaeta</taxon>
    </lineage>
</organism>
<keyword evidence="2" id="KW-0732">Signal</keyword>
<dbReference type="SUPFAM" id="SSF56954">
    <property type="entry name" value="Outer membrane efflux proteins (OEP)"/>
    <property type="match status" value="1"/>
</dbReference>
<proteinExistence type="predicted"/>
<evidence type="ECO:0000256" key="1">
    <source>
        <dbReference type="SAM" id="Coils"/>
    </source>
</evidence>
<name>H9UM78_SPIAZ</name>
<dbReference type="AlphaFoldDB" id="H9UM78"/>
<evidence type="ECO:0000256" key="2">
    <source>
        <dbReference type="SAM" id="SignalP"/>
    </source>
</evidence>
<keyword evidence="1" id="KW-0175">Coiled coil</keyword>